<dbReference type="AlphaFoldDB" id="A0A382PEX0"/>
<accession>A0A382PEX0</accession>
<evidence type="ECO:0000313" key="3">
    <source>
        <dbReference type="EMBL" id="SVC71954.1"/>
    </source>
</evidence>
<gene>
    <name evidence="3" type="ORF">METZ01_LOCUS324808</name>
</gene>
<name>A0A382PEX0_9ZZZZ</name>
<proteinExistence type="predicted"/>
<feature type="compositionally biased region" description="Basic and acidic residues" evidence="1">
    <location>
        <begin position="94"/>
        <end position="104"/>
    </location>
</feature>
<organism evidence="3">
    <name type="scientific">marine metagenome</name>
    <dbReference type="NCBI Taxonomy" id="408172"/>
    <lineage>
        <taxon>unclassified sequences</taxon>
        <taxon>metagenomes</taxon>
        <taxon>ecological metagenomes</taxon>
    </lineage>
</organism>
<evidence type="ECO:0000256" key="1">
    <source>
        <dbReference type="SAM" id="MobiDB-lite"/>
    </source>
</evidence>
<dbReference type="PANTHER" id="PTHR34404:SF2">
    <property type="entry name" value="CONSERVED SERINE RICH PROTEIN"/>
    <property type="match status" value="1"/>
</dbReference>
<evidence type="ECO:0000259" key="2">
    <source>
        <dbReference type="SMART" id="SM00834"/>
    </source>
</evidence>
<feature type="compositionally biased region" description="Low complexity" evidence="1">
    <location>
        <begin position="67"/>
        <end position="93"/>
    </location>
</feature>
<dbReference type="SMART" id="SM00834">
    <property type="entry name" value="CxxC_CXXC_SSSS"/>
    <property type="match status" value="1"/>
</dbReference>
<dbReference type="Pfam" id="PF09723">
    <property type="entry name" value="Zn_ribbon_8"/>
    <property type="match status" value="1"/>
</dbReference>
<feature type="domain" description="Putative regulatory protein FmdB zinc ribbon" evidence="2">
    <location>
        <begin position="1"/>
        <end position="42"/>
    </location>
</feature>
<protein>
    <recommendedName>
        <fullName evidence="2">Putative regulatory protein FmdB zinc ribbon domain-containing protein</fullName>
    </recommendedName>
</protein>
<dbReference type="NCBIfam" id="TIGR02605">
    <property type="entry name" value="CxxC_CxxC_SSSS"/>
    <property type="match status" value="1"/>
</dbReference>
<sequence length="112" mass="11925">MPIYEYECTSCQHRLEKIQKMSDSRLVDCPECGKPDLKKLVSAVAFRLKGSGWYETDFKTGSKKNVSGTDSGSSATTGSSEATATTADTSSADSKSKSADKDTKSTPTPIDG</sequence>
<dbReference type="PANTHER" id="PTHR34404">
    <property type="entry name" value="REGULATORY PROTEIN, FMDB FAMILY"/>
    <property type="match status" value="1"/>
</dbReference>
<dbReference type="Gene3D" id="2.20.28.30">
    <property type="entry name" value="RNA polymerase ii, chain L"/>
    <property type="match status" value="1"/>
</dbReference>
<feature type="region of interest" description="Disordered" evidence="1">
    <location>
        <begin position="55"/>
        <end position="112"/>
    </location>
</feature>
<dbReference type="EMBL" id="UINC01106941">
    <property type="protein sequence ID" value="SVC71954.1"/>
    <property type="molecule type" value="Genomic_DNA"/>
</dbReference>
<reference evidence="3" key="1">
    <citation type="submission" date="2018-05" db="EMBL/GenBank/DDBJ databases">
        <authorList>
            <person name="Lanie J.A."/>
            <person name="Ng W.-L."/>
            <person name="Kazmierczak K.M."/>
            <person name="Andrzejewski T.M."/>
            <person name="Davidsen T.M."/>
            <person name="Wayne K.J."/>
            <person name="Tettelin H."/>
            <person name="Glass J.I."/>
            <person name="Rusch D."/>
            <person name="Podicherti R."/>
            <person name="Tsui H.-C.T."/>
            <person name="Winkler M.E."/>
        </authorList>
    </citation>
    <scope>NUCLEOTIDE SEQUENCE</scope>
</reference>
<dbReference type="InterPro" id="IPR013429">
    <property type="entry name" value="Regulatory_FmdB_Zinc_ribbon"/>
</dbReference>